<accession>A0A0S4M9I8</accession>
<dbReference type="AlphaFoldDB" id="A0A0S4M9I8"/>
<evidence type="ECO:0000313" key="2">
    <source>
        <dbReference type="Proteomes" id="UP000198651"/>
    </source>
</evidence>
<evidence type="ECO:0000313" key="1">
    <source>
        <dbReference type="EMBL" id="CUT18132.1"/>
    </source>
</evidence>
<protein>
    <submittedName>
        <fullName evidence="1">Uncharacterized protein</fullName>
    </submittedName>
</protein>
<dbReference type="Proteomes" id="UP000198651">
    <property type="component" value="Chromosome I"/>
</dbReference>
<dbReference type="RefSeq" id="WP_092343543.1">
    <property type="nucleotide sequence ID" value="NZ_LN906597.1"/>
</dbReference>
<name>A0A0S4M9I8_9BURK</name>
<organism evidence="1 2">
    <name type="scientific">Candidatus Ichthyocystis hellenicum</name>
    <dbReference type="NCBI Taxonomy" id="1561003"/>
    <lineage>
        <taxon>Bacteria</taxon>
        <taxon>Pseudomonadati</taxon>
        <taxon>Pseudomonadota</taxon>
        <taxon>Betaproteobacteria</taxon>
        <taxon>Burkholderiales</taxon>
        <taxon>Candidatus Ichthyocystis</taxon>
    </lineage>
</organism>
<proteinExistence type="predicted"/>
<dbReference type="EMBL" id="LN906597">
    <property type="protein sequence ID" value="CUT18132.1"/>
    <property type="molecule type" value="Genomic_DNA"/>
</dbReference>
<reference evidence="2" key="1">
    <citation type="submission" date="2015-11" db="EMBL/GenBank/DDBJ databases">
        <authorList>
            <person name="Seth-Smith H.M.B."/>
        </authorList>
    </citation>
    <scope>NUCLEOTIDE SEQUENCE [LARGE SCALE GENOMIC DNA]</scope>
    <source>
        <strain evidence="2">2013Ark11</strain>
    </source>
</reference>
<sequence length="147" mass="16093">MVRAGTASGASDLHPSQSISSEQIRKAIIRLRKNRNANSQKNSILGKLSQLKSGLCMFTKMAFAISCMGIGSALSSYSQVSIISKLIEYSSLEDEELGDNDLPLDQLLVTSAIAMIGSQITLFGQELILRTYFPNEYERIEESTHSS</sequence>
<gene>
    <name evidence="1" type="ORF">Ark11_1328</name>
</gene>
<keyword evidence="2" id="KW-1185">Reference proteome</keyword>